<dbReference type="InterPro" id="IPR004589">
    <property type="entry name" value="DNA_helicase_ATP-dep_RecQ"/>
</dbReference>
<dbReference type="EC" id="5.6.2.4" evidence="16"/>
<keyword evidence="5" id="KW-0547">Nucleotide-binding</keyword>
<dbReference type="InterPro" id="IPR002121">
    <property type="entry name" value="HRDC_dom"/>
</dbReference>
<evidence type="ECO:0000256" key="16">
    <source>
        <dbReference type="NCBIfam" id="TIGR01389"/>
    </source>
</evidence>
<dbReference type="GO" id="GO:0043138">
    <property type="term" value="F:3'-5' DNA helicase activity"/>
    <property type="evidence" value="ECO:0007669"/>
    <property type="project" value="UniProtKB-EC"/>
</dbReference>
<dbReference type="PANTHER" id="PTHR13710:SF105">
    <property type="entry name" value="ATP-DEPENDENT DNA HELICASE Q1"/>
    <property type="match status" value="1"/>
</dbReference>
<dbReference type="SUPFAM" id="SSF46785">
    <property type="entry name" value="Winged helix' DNA-binding domain"/>
    <property type="match status" value="1"/>
</dbReference>
<evidence type="ECO:0000256" key="4">
    <source>
        <dbReference type="ARBA" id="ARBA00022723"/>
    </source>
</evidence>
<feature type="domain" description="Helicase C-terminal" evidence="19">
    <location>
        <begin position="221"/>
        <end position="368"/>
    </location>
</feature>
<dbReference type="Pfam" id="PF00271">
    <property type="entry name" value="Helicase_C"/>
    <property type="match status" value="1"/>
</dbReference>
<evidence type="ECO:0000256" key="14">
    <source>
        <dbReference type="ARBA" id="ARBA00023235"/>
    </source>
</evidence>
<dbReference type="PROSITE" id="PS51192">
    <property type="entry name" value="HELICASE_ATP_BIND_1"/>
    <property type="match status" value="1"/>
</dbReference>
<feature type="domain" description="HRDC" evidence="17">
    <location>
        <begin position="530"/>
        <end position="610"/>
    </location>
</feature>
<dbReference type="GO" id="GO:0005524">
    <property type="term" value="F:ATP binding"/>
    <property type="evidence" value="ECO:0007669"/>
    <property type="project" value="UniProtKB-KW"/>
</dbReference>
<comment type="cofactor">
    <cofactor evidence="2">
        <name>Zn(2+)</name>
        <dbReference type="ChEBI" id="CHEBI:29105"/>
    </cofactor>
</comment>
<evidence type="ECO:0000256" key="2">
    <source>
        <dbReference type="ARBA" id="ARBA00001947"/>
    </source>
</evidence>
<dbReference type="Proteomes" id="UP000318288">
    <property type="component" value="Unassembled WGS sequence"/>
</dbReference>
<keyword evidence="4" id="KW-0479">Metal-binding</keyword>
<dbReference type="SUPFAM" id="SSF47819">
    <property type="entry name" value="HRDC-like"/>
    <property type="match status" value="1"/>
</dbReference>
<evidence type="ECO:0000256" key="10">
    <source>
        <dbReference type="ARBA" id="ARBA00022840"/>
    </source>
</evidence>
<keyword evidence="9" id="KW-0862">Zinc</keyword>
<dbReference type="GO" id="GO:0006281">
    <property type="term" value="P:DNA repair"/>
    <property type="evidence" value="ECO:0007669"/>
    <property type="project" value="UniProtKB-KW"/>
</dbReference>
<dbReference type="FunFam" id="3.40.50.300:FF:000156">
    <property type="entry name" value="ATP-dependent DNA helicase recQ"/>
    <property type="match status" value="1"/>
</dbReference>
<dbReference type="CDD" id="cd18794">
    <property type="entry name" value="SF2_C_RecQ"/>
    <property type="match status" value="1"/>
</dbReference>
<evidence type="ECO:0000259" key="18">
    <source>
        <dbReference type="PROSITE" id="PS51192"/>
    </source>
</evidence>
<sequence length="610" mass="67462">MSASPVHTTDVHRILKEVWGYDAFRPLQHESIECVIQRRDSLTVLPTGGGKSLCFQVPALAIDALAVVISPLISLMKDQVDALRACGVAAAFVNSTQSDDEKREVAELIRSRELKLLYLAPERLLNPKTFEFLRRQTISFFAIDEAHCISNWGHDFRPEYRGLRQLVDQFPGVSVHAYTATASGPVRDDIVTQLGLREPEVIIGDFDRPNLTYRMIRTDGRLGQVMEVVGRHSGESGVVYCISRKEVEKTAAAMVQAGIVALPYHAGLSDETRKQNQDAFINDRCDVIVATVAFGMGIDKSNVRFVVHAGMPKSIEHYQQESGRAGRDGLESECVLFYSGGDVVTWKKIMSGEPSSYDSSVASLESMFGVCASAVCRHRSLVEHFGQSYATNNCGACDVCLDEIDLVDDPITLSQKILSCVVRLRERFGVSHTAKVLCGSGEQRIRQLGHDQLSTYGLLADDGLPSVRMWIDQLIQQGYLCRLGEYQTLGLTESGRRLLHRDGEPKLTIATKSKKAVRSTGVATPADAWQGVDRGLFDVLRQLRRDIATERSVPAYVIFGDATLREFARERPTTLAAFAKIKGVGERKLADLGEPFVESIEGYCRDLNIT</sequence>
<dbReference type="OrthoDB" id="9763310at2"/>
<evidence type="ECO:0000256" key="11">
    <source>
        <dbReference type="ARBA" id="ARBA00023125"/>
    </source>
</evidence>
<evidence type="ECO:0000256" key="7">
    <source>
        <dbReference type="ARBA" id="ARBA00022801"/>
    </source>
</evidence>
<evidence type="ECO:0000256" key="6">
    <source>
        <dbReference type="ARBA" id="ARBA00022763"/>
    </source>
</evidence>
<keyword evidence="12" id="KW-0233">DNA recombination</keyword>
<keyword evidence="8 20" id="KW-0347">Helicase</keyword>
<dbReference type="PROSITE" id="PS50967">
    <property type="entry name" value="HRDC"/>
    <property type="match status" value="1"/>
</dbReference>
<dbReference type="CDD" id="cd17920">
    <property type="entry name" value="DEXHc_RecQ"/>
    <property type="match status" value="1"/>
</dbReference>
<dbReference type="GO" id="GO:0016787">
    <property type="term" value="F:hydrolase activity"/>
    <property type="evidence" value="ECO:0007669"/>
    <property type="project" value="UniProtKB-KW"/>
</dbReference>
<evidence type="ECO:0000256" key="15">
    <source>
        <dbReference type="ARBA" id="ARBA00034617"/>
    </source>
</evidence>
<dbReference type="Gene3D" id="3.40.50.300">
    <property type="entry name" value="P-loop containing nucleotide triphosphate hydrolases"/>
    <property type="match status" value="2"/>
</dbReference>
<dbReference type="AlphaFoldDB" id="A0A5C6F5H9"/>
<comment type="similarity">
    <text evidence="3">Belongs to the helicase family. RecQ subfamily.</text>
</comment>
<dbReference type="Gene3D" id="1.10.10.10">
    <property type="entry name" value="Winged helix-like DNA-binding domain superfamily/Winged helix DNA-binding domain"/>
    <property type="match status" value="1"/>
</dbReference>
<dbReference type="SMART" id="SM00956">
    <property type="entry name" value="RQC"/>
    <property type="match status" value="1"/>
</dbReference>
<dbReference type="Pfam" id="PF16124">
    <property type="entry name" value="RecQ_Zn_bind"/>
    <property type="match status" value="1"/>
</dbReference>
<dbReference type="InterPro" id="IPR011545">
    <property type="entry name" value="DEAD/DEAH_box_helicase_dom"/>
</dbReference>
<dbReference type="GO" id="GO:0005737">
    <property type="term" value="C:cytoplasm"/>
    <property type="evidence" value="ECO:0007669"/>
    <property type="project" value="TreeGrafter"/>
</dbReference>
<feature type="domain" description="Helicase ATP-binding" evidence="18">
    <location>
        <begin position="32"/>
        <end position="200"/>
    </location>
</feature>
<evidence type="ECO:0000259" key="17">
    <source>
        <dbReference type="PROSITE" id="PS50967"/>
    </source>
</evidence>
<keyword evidence="7 20" id="KW-0378">Hydrolase</keyword>
<gene>
    <name evidence="20" type="primary">recQ_3</name>
    <name evidence="20" type="ORF">Poly51_25140</name>
</gene>
<dbReference type="InterPro" id="IPR014001">
    <property type="entry name" value="Helicase_ATP-bd"/>
</dbReference>
<comment type="catalytic activity">
    <reaction evidence="15">
        <text>Couples ATP hydrolysis with the unwinding of duplex DNA by translocating in the 3'-5' direction.</text>
        <dbReference type="EC" id="5.6.2.4"/>
    </reaction>
</comment>
<evidence type="ECO:0000256" key="13">
    <source>
        <dbReference type="ARBA" id="ARBA00023204"/>
    </source>
</evidence>
<dbReference type="GO" id="GO:0043590">
    <property type="term" value="C:bacterial nucleoid"/>
    <property type="evidence" value="ECO:0007669"/>
    <property type="project" value="TreeGrafter"/>
</dbReference>
<dbReference type="PROSITE" id="PS51194">
    <property type="entry name" value="HELICASE_CTER"/>
    <property type="match status" value="1"/>
</dbReference>
<comment type="cofactor">
    <cofactor evidence="1">
        <name>Mg(2+)</name>
        <dbReference type="ChEBI" id="CHEBI:18420"/>
    </cofactor>
</comment>
<dbReference type="InterPro" id="IPR036390">
    <property type="entry name" value="WH_DNA-bd_sf"/>
</dbReference>
<dbReference type="GO" id="GO:0006260">
    <property type="term" value="P:DNA replication"/>
    <property type="evidence" value="ECO:0007669"/>
    <property type="project" value="InterPro"/>
</dbReference>
<evidence type="ECO:0000256" key="8">
    <source>
        <dbReference type="ARBA" id="ARBA00022806"/>
    </source>
</evidence>
<dbReference type="GO" id="GO:0009378">
    <property type="term" value="F:four-way junction helicase activity"/>
    <property type="evidence" value="ECO:0007669"/>
    <property type="project" value="TreeGrafter"/>
</dbReference>
<evidence type="ECO:0000259" key="19">
    <source>
        <dbReference type="PROSITE" id="PS51194"/>
    </source>
</evidence>
<dbReference type="GO" id="GO:0009432">
    <property type="term" value="P:SOS response"/>
    <property type="evidence" value="ECO:0007669"/>
    <property type="project" value="UniProtKB-UniRule"/>
</dbReference>
<reference evidence="20 21" key="1">
    <citation type="submission" date="2019-02" db="EMBL/GenBank/DDBJ databases">
        <title>Deep-cultivation of Planctomycetes and their phenomic and genomic characterization uncovers novel biology.</title>
        <authorList>
            <person name="Wiegand S."/>
            <person name="Jogler M."/>
            <person name="Boedeker C."/>
            <person name="Pinto D."/>
            <person name="Vollmers J."/>
            <person name="Rivas-Marin E."/>
            <person name="Kohn T."/>
            <person name="Peeters S.H."/>
            <person name="Heuer A."/>
            <person name="Rast P."/>
            <person name="Oberbeckmann S."/>
            <person name="Bunk B."/>
            <person name="Jeske O."/>
            <person name="Meyerdierks A."/>
            <person name="Storesund J.E."/>
            <person name="Kallscheuer N."/>
            <person name="Luecker S."/>
            <person name="Lage O.M."/>
            <person name="Pohl T."/>
            <person name="Merkel B.J."/>
            <person name="Hornburger P."/>
            <person name="Mueller R.-W."/>
            <person name="Bruemmer F."/>
            <person name="Labrenz M."/>
            <person name="Spormann A.M."/>
            <person name="Op Den Camp H."/>
            <person name="Overmann J."/>
            <person name="Amann R."/>
            <person name="Jetten M.S.M."/>
            <person name="Mascher T."/>
            <person name="Medema M.H."/>
            <person name="Devos D.P."/>
            <person name="Kaster A.-K."/>
            <person name="Ovreas L."/>
            <person name="Rohde M."/>
            <person name="Galperin M.Y."/>
            <person name="Jogler C."/>
        </authorList>
    </citation>
    <scope>NUCLEOTIDE SEQUENCE [LARGE SCALE GENOMIC DNA]</scope>
    <source>
        <strain evidence="20 21">Poly51</strain>
    </source>
</reference>
<dbReference type="SMART" id="SM00490">
    <property type="entry name" value="HELICc"/>
    <property type="match status" value="1"/>
</dbReference>
<dbReference type="InterPro" id="IPR010997">
    <property type="entry name" value="HRDC-like_sf"/>
</dbReference>
<keyword evidence="11" id="KW-0238">DNA-binding</keyword>
<accession>A0A5C6F5H9</accession>
<organism evidence="20 21">
    <name type="scientific">Rubripirellula tenax</name>
    <dbReference type="NCBI Taxonomy" id="2528015"/>
    <lineage>
        <taxon>Bacteria</taxon>
        <taxon>Pseudomonadati</taxon>
        <taxon>Planctomycetota</taxon>
        <taxon>Planctomycetia</taxon>
        <taxon>Pirellulales</taxon>
        <taxon>Pirellulaceae</taxon>
        <taxon>Rubripirellula</taxon>
    </lineage>
</organism>
<dbReference type="NCBIfam" id="TIGR01389">
    <property type="entry name" value="recQ"/>
    <property type="match status" value="1"/>
</dbReference>
<dbReference type="RefSeq" id="WP_146457796.1">
    <property type="nucleotide sequence ID" value="NZ_SJPW01000003.1"/>
</dbReference>
<dbReference type="Pfam" id="PF09382">
    <property type="entry name" value="RQC"/>
    <property type="match status" value="1"/>
</dbReference>
<dbReference type="InterPro" id="IPR036388">
    <property type="entry name" value="WH-like_DNA-bd_sf"/>
</dbReference>
<dbReference type="InterPro" id="IPR018982">
    <property type="entry name" value="RQC_domain"/>
</dbReference>
<dbReference type="PANTHER" id="PTHR13710">
    <property type="entry name" value="DNA HELICASE RECQ FAMILY MEMBER"/>
    <property type="match status" value="1"/>
</dbReference>
<dbReference type="SMART" id="SM00341">
    <property type="entry name" value="HRDC"/>
    <property type="match status" value="1"/>
</dbReference>
<dbReference type="InterPro" id="IPR032284">
    <property type="entry name" value="RecQ_Zn-bd"/>
</dbReference>
<proteinExistence type="inferred from homology"/>
<protein>
    <recommendedName>
        <fullName evidence="16">DNA helicase RecQ</fullName>
        <ecNumber evidence="16">5.6.2.4</ecNumber>
    </recommendedName>
</protein>
<comment type="caution">
    <text evidence="20">The sequence shown here is derived from an EMBL/GenBank/DDBJ whole genome shotgun (WGS) entry which is preliminary data.</text>
</comment>
<dbReference type="SMART" id="SM00487">
    <property type="entry name" value="DEXDc"/>
    <property type="match status" value="1"/>
</dbReference>
<dbReference type="InterPro" id="IPR001650">
    <property type="entry name" value="Helicase_C-like"/>
</dbReference>
<dbReference type="Pfam" id="PF00570">
    <property type="entry name" value="HRDC"/>
    <property type="match status" value="1"/>
</dbReference>
<evidence type="ECO:0000313" key="21">
    <source>
        <dbReference type="Proteomes" id="UP000318288"/>
    </source>
</evidence>
<dbReference type="SUPFAM" id="SSF52540">
    <property type="entry name" value="P-loop containing nucleoside triphosphate hydrolases"/>
    <property type="match status" value="1"/>
</dbReference>
<evidence type="ECO:0000256" key="12">
    <source>
        <dbReference type="ARBA" id="ARBA00023172"/>
    </source>
</evidence>
<keyword evidence="10" id="KW-0067">ATP-binding</keyword>
<evidence type="ECO:0000256" key="5">
    <source>
        <dbReference type="ARBA" id="ARBA00022741"/>
    </source>
</evidence>
<dbReference type="EMBL" id="SJPW01000003">
    <property type="protein sequence ID" value="TWU56598.1"/>
    <property type="molecule type" value="Genomic_DNA"/>
</dbReference>
<keyword evidence="6" id="KW-0227">DNA damage</keyword>
<keyword evidence="13" id="KW-0234">DNA repair</keyword>
<evidence type="ECO:0000256" key="9">
    <source>
        <dbReference type="ARBA" id="ARBA00022833"/>
    </source>
</evidence>
<dbReference type="InterPro" id="IPR044876">
    <property type="entry name" value="HRDC_dom_sf"/>
</dbReference>
<name>A0A5C6F5H9_9BACT</name>
<evidence type="ECO:0000256" key="3">
    <source>
        <dbReference type="ARBA" id="ARBA00005446"/>
    </source>
</evidence>
<dbReference type="GO" id="GO:0006310">
    <property type="term" value="P:DNA recombination"/>
    <property type="evidence" value="ECO:0007669"/>
    <property type="project" value="UniProtKB-UniRule"/>
</dbReference>
<keyword evidence="14" id="KW-0413">Isomerase</keyword>
<evidence type="ECO:0000256" key="1">
    <source>
        <dbReference type="ARBA" id="ARBA00001946"/>
    </source>
</evidence>
<dbReference type="Pfam" id="PF00270">
    <property type="entry name" value="DEAD"/>
    <property type="match status" value="1"/>
</dbReference>
<dbReference type="InterPro" id="IPR027417">
    <property type="entry name" value="P-loop_NTPase"/>
</dbReference>
<dbReference type="Gene3D" id="1.10.150.80">
    <property type="entry name" value="HRDC domain"/>
    <property type="match status" value="1"/>
</dbReference>
<dbReference type="NCBIfam" id="TIGR00614">
    <property type="entry name" value="recQ_fam"/>
    <property type="match status" value="1"/>
</dbReference>
<dbReference type="FunFam" id="3.40.50.300:FF:000296">
    <property type="entry name" value="ATP-dependent DNA helicase RecQ"/>
    <property type="match status" value="1"/>
</dbReference>
<dbReference type="GO" id="GO:0030894">
    <property type="term" value="C:replisome"/>
    <property type="evidence" value="ECO:0007669"/>
    <property type="project" value="TreeGrafter"/>
</dbReference>
<dbReference type="GO" id="GO:0003677">
    <property type="term" value="F:DNA binding"/>
    <property type="evidence" value="ECO:0007669"/>
    <property type="project" value="UniProtKB-KW"/>
</dbReference>
<evidence type="ECO:0000313" key="20">
    <source>
        <dbReference type="EMBL" id="TWU56598.1"/>
    </source>
</evidence>
<dbReference type="InterPro" id="IPR006293">
    <property type="entry name" value="DNA_helicase_ATP-dep_RecQ_bac"/>
</dbReference>
<keyword evidence="21" id="KW-1185">Reference proteome</keyword>
<dbReference type="GO" id="GO:0046872">
    <property type="term" value="F:metal ion binding"/>
    <property type="evidence" value="ECO:0007669"/>
    <property type="project" value="UniProtKB-KW"/>
</dbReference>